<dbReference type="Proteomes" id="UP001153332">
    <property type="component" value="Unassembled WGS sequence"/>
</dbReference>
<accession>A0ACC2JCE6</accession>
<protein>
    <submittedName>
        <fullName evidence="1">Uncharacterized protein</fullName>
    </submittedName>
</protein>
<keyword evidence="2" id="KW-1185">Reference proteome</keyword>
<sequence length="404" mass="43746">MIELGLARITALLKNTPQTWKAIHVAGTNGKGSICAYLNAMLRANRVSCGRFTSPHLVDRWDCITINDNAVSENKFRHFEALVKKRDEEQSLNASEFELLTATAFEIFEDEKVEFGVIEVGLGGRLDATNALKQKTVTIISKIGLDHQSFLGNTLEEIALQKAGIIRPKVPCVVDASNPPSVLEVIQSQAESLDASIKYAELPSSDLGGALSEQLETHQQQNLLCAYEAFHLAYPRHKMLMHELLSIGASAVWPGRLQSVSVKNITGRAEPVLLDGAHNPQSAQVLSAFVEKRLRVPGKPVTWVLAASAGKDISEILKVLLRCGDNVTTVEFGPVDGMPWVNPTKSATILQTIDELGISISAPQDVQTDVMMGLNSACEMSGGGPLVIAGSLYLVSDMLKLIRA</sequence>
<comment type="caution">
    <text evidence="1">The sequence shown here is derived from an EMBL/GenBank/DDBJ whole genome shotgun (WGS) entry which is preliminary data.</text>
</comment>
<name>A0ACC2JCE6_9PEZI</name>
<reference evidence="1" key="1">
    <citation type="submission" date="2022-12" db="EMBL/GenBank/DDBJ databases">
        <title>Genome Sequence of Lasiodiplodia mahajangana.</title>
        <authorList>
            <person name="Buettner E."/>
        </authorList>
    </citation>
    <scope>NUCLEOTIDE SEQUENCE</scope>
    <source>
        <strain evidence="1">VT137</strain>
    </source>
</reference>
<evidence type="ECO:0000313" key="1">
    <source>
        <dbReference type="EMBL" id="KAJ8125164.1"/>
    </source>
</evidence>
<proteinExistence type="predicted"/>
<dbReference type="EMBL" id="JAPUUL010002530">
    <property type="protein sequence ID" value="KAJ8125164.1"/>
    <property type="molecule type" value="Genomic_DNA"/>
</dbReference>
<gene>
    <name evidence="1" type="ORF">O1611_g8476</name>
</gene>
<evidence type="ECO:0000313" key="2">
    <source>
        <dbReference type="Proteomes" id="UP001153332"/>
    </source>
</evidence>
<organism evidence="1 2">
    <name type="scientific">Lasiodiplodia mahajangana</name>
    <dbReference type="NCBI Taxonomy" id="1108764"/>
    <lineage>
        <taxon>Eukaryota</taxon>
        <taxon>Fungi</taxon>
        <taxon>Dikarya</taxon>
        <taxon>Ascomycota</taxon>
        <taxon>Pezizomycotina</taxon>
        <taxon>Dothideomycetes</taxon>
        <taxon>Dothideomycetes incertae sedis</taxon>
        <taxon>Botryosphaeriales</taxon>
        <taxon>Botryosphaeriaceae</taxon>
        <taxon>Lasiodiplodia</taxon>
    </lineage>
</organism>